<feature type="region of interest" description="Disordered" evidence="1">
    <location>
        <begin position="1"/>
        <end position="69"/>
    </location>
</feature>
<feature type="transmembrane region" description="Helical" evidence="2">
    <location>
        <begin position="318"/>
        <end position="338"/>
    </location>
</feature>
<evidence type="ECO:0000313" key="5">
    <source>
        <dbReference type="Proteomes" id="UP000275368"/>
    </source>
</evidence>
<dbReference type="RefSeq" id="WP_232016135.1">
    <property type="nucleotide sequence ID" value="NZ_AP019308.1"/>
</dbReference>
<protein>
    <recommendedName>
        <fullName evidence="3">GT-D fold-like domain-containing protein</fullName>
    </recommendedName>
</protein>
<dbReference type="Proteomes" id="UP000275368">
    <property type="component" value="Chromosome"/>
</dbReference>
<dbReference type="KEGG" id="pbk:Back11_00310"/>
<dbReference type="Pfam" id="PF22882">
    <property type="entry name" value="GT-D-like"/>
    <property type="match status" value="1"/>
</dbReference>
<dbReference type="AlphaFoldDB" id="A0A3G9IK78"/>
<evidence type="ECO:0000313" key="4">
    <source>
        <dbReference type="EMBL" id="BBH18686.1"/>
    </source>
</evidence>
<keyword evidence="2" id="KW-1133">Transmembrane helix</keyword>
<dbReference type="InterPro" id="IPR055171">
    <property type="entry name" value="GT-D-like"/>
</dbReference>
<sequence>MKRRTDAPRRRTTSAVSNAKPAGSSPSHKGNRAKIRVKKGPAARRSRLRKLKKRTRAGNRPSSKRLHRQPLIALPAALELSHEDLASVRESAYHDGYERGVYEGGELLLEQSTPAQTLLPEVSLQEVIAAGVEMLRPRCYSLMDVHEVYAEMDKAIQLQRPCSVVRLGDGELLALSQEVVYDSETIKREGGFLPYAGVHPPDLNARDQLALAVSHAQIVGVPMSRMKHFQPLLYPVLRSHGIDPGSLHMTYSTINYSLNHAGLLSRLLQGRRLLLIGNAAPALARVFVERGFIVSGIINPVNGFADIDRVMREVRETVFDLALVSAGIPAVIISYRIAMERGKVAMDFGHMADSIVKGEAVL</sequence>
<organism evidence="4 5">
    <name type="scientific">Paenibacillus baekrokdamisoli</name>
    <dbReference type="NCBI Taxonomy" id="1712516"/>
    <lineage>
        <taxon>Bacteria</taxon>
        <taxon>Bacillati</taxon>
        <taxon>Bacillota</taxon>
        <taxon>Bacilli</taxon>
        <taxon>Bacillales</taxon>
        <taxon>Paenibacillaceae</taxon>
        <taxon>Paenibacillus</taxon>
    </lineage>
</organism>
<keyword evidence="5" id="KW-1185">Reference proteome</keyword>
<feature type="domain" description="GT-D fold-like" evidence="3">
    <location>
        <begin position="144"/>
        <end position="355"/>
    </location>
</feature>
<keyword evidence="2" id="KW-0472">Membrane</keyword>
<accession>A0A3G9IK78</accession>
<proteinExistence type="predicted"/>
<dbReference type="EMBL" id="AP019308">
    <property type="protein sequence ID" value="BBH18686.1"/>
    <property type="molecule type" value="Genomic_DNA"/>
</dbReference>
<reference evidence="4 5" key="1">
    <citation type="submission" date="2018-11" db="EMBL/GenBank/DDBJ databases">
        <title>Complete genome sequence of Paenibacillus baekrokdamisoli strain KCTC 33723.</title>
        <authorList>
            <person name="Kang S.W."/>
            <person name="Lee K.C."/>
            <person name="Kim K.K."/>
            <person name="Kim J.S."/>
            <person name="Kim D.S."/>
            <person name="Ko S.H."/>
            <person name="Yang S.H."/>
            <person name="Lee J.S."/>
        </authorList>
    </citation>
    <scope>NUCLEOTIDE SEQUENCE [LARGE SCALE GENOMIC DNA]</scope>
    <source>
        <strain evidence="4 5">KCTC 33723</strain>
    </source>
</reference>
<name>A0A3G9IK78_9BACL</name>
<evidence type="ECO:0000259" key="3">
    <source>
        <dbReference type="Pfam" id="PF22882"/>
    </source>
</evidence>
<dbReference type="InterPro" id="IPR049785">
    <property type="entry name" value="GT-D-like_firm"/>
</dbReference>
<feature type="compositionally biased region" description="Basic residues" evidence="1">
    <location>
        <begin position="29"/>
        <end position="68"/>
    </location>
</feature>
<dbReference type="NCBIfam" id="NF040628">
    <property type="entry name" value="GT-D_rel"/>
    <property type="match status" value="1"/>
</dbReference>
<keyword evidence="2" id="KW-0812">Transmembrane</keyword>
<evidence type="ECO:0000256" key="1">
    <source>
        <dbReference type="SAM" id="MobiDB-lite"/>
    </source>
</evidence>
<evidence type="ECO:0000256" key="2">
    <source>
        <dbReference type="SAM" id="Phobius"/>
    </source>
</evidence>
<gene>
    <name evidence="4" type="ORF">Back11_00310</name>
</gene>